<proteinExistence type="predicted"/>
<dbReference type="EMBL" id="UGHR01000001">
    <property type="protein sequence ID" value="STQ91099.1"/>
    <property type="molecule type" value="Genomic_DNA"/>
</dbReference>
<dbReference type="Proteomes" id="UP000255108">
    <property type="component" value="Unassembled WGS sequence"/>
</dbReference>
<evidence type="ECO:0000313" key="4">
    <source>
        <dbReference type="EMBL" id="STQ91099.1"/>
    </source>
</evidence>
<organism evidence="4 6">
    <name type="scientific">Iodobacter fluviatilis</name>
    <dbReference type="NCBI Taxonomy" id="537"/>
    <lineage>
        <taxon>Bacteria</taxon>
        <taxon>Pseudomonadati</taxon>
        <taxon>Pseudomonadota</taxon>
        <taxon>Betaproteobacteria</taxon>
        <taxon>Neisseriales</taxon>
        <taxon>Chitinibacteraceae</taxon>
        <taxon>Iodobacter</taxon>
    </lineage>
</organism>
<dbReference type="InterPro" id="IPR003812">
    <property type="entry name" value="Fido"/>
</dbReference>
<name>A0A377Q958_9NEIS</name>
<feature type="active site" evidence="1">
    <location>
        <position position="274"/>
    </location>
</feature>
<reference evidence="5 7" key="2">
    <citation type="submission" date="2019-03" db="EMBL/GenBank/DDBJ databases">
        <title>Genomic Encyclopedia of Type Strains, Phase IV (KMG-IV): sequencing the most valuable type-strain genomes for metagenomic binning, comparative biology and taxonomic classification.</title>
        <authorList>
            <person name="Goeker M."/>
        </authorList>
    </citation>
    <scope>NUCLEOTIDE SEQUENCE [LARGE SCALE GENOMIC DNA]</scope>
    <source>
        <strain evidence="5 7">DSM 3764</strain>
    </source>
</reference>
<dbReference type="InterPro" id="IPR040198">
    <property type="entry name" value="Fido_containing"/>
</dbReference>
<feature type="domain" description="Fido" evidence="3">
    <location>
        <begin position="182"/>
        <end position="339"/>
    </location>
</feature>
<dbReference type="OrthoDB" id="9813719at2"/>
<dbReference type="Gene3D" id="1.10.3290.10">
    <property type="entry name" value="Fido-like domain"/>
    <property type="match status" value="1"/>
</dbReference>
<accession>A0A377Q958</accession>
<protein>
    <submittedName>
        <fullName evidence="5">Fic family protein</fullName>
    </submittedName>
    <submittedName>
        <fullName evidence="4">Protein involved in cell division</fullName>
    </submittedName>
</protein>
<evidence type="ECO:0000313" key="5">
    <source>
        <dbReference type="EMBL" id="TCU88829.1"/>
    </source>
</evidence>
<keyword evidence="2" id="KW-0067">ATP-binding</keyword>
<evidence type="ECO:0000259" key="3">
    <source>
        <dbReference type="PROSITE" id="PS51459"/>
    </source>
</evidence>
<dbReference type="AlphaFoldDB" id="A0A377Q958"/>
<evidence type="ECO:0000313" key="6">
    <source>
        <dbReference type="Proteomes" id="UP000255108"/>
    </source>
</evidence>
<dbReference type="GO" id="GO:0051301">
    <property type="term" value="P:cell division"/>
    <property type="evidence" value="ECO:0007669"/>
    <property type="project" value="UniProtKB-KW"/>
</dbReference>
<feature type="binding site" evidence="2">
    <location>
        <begin position="216"/>
        <end position="225"/>
    </location>
    <ligand>
        <name>ATP</name>
        <dbReference type="ChEBI" id="CHEBI:30616"/>
    </ligand>
</feature>
<dbReference type="SUPFAM" id="SSF140931">
    <property type="entry name" value="Fic-like"/>
    <property type="match status" value="1"/>
</dbReference>
<dbReference type="PANTHER" id="PTHR13504">
    <property type="entry name" value="FIDO DOMAIN-CONTAINING PROTEIN DDB_G0283145"/>
    <property type="match status" value="1"/>
</dbReference>
<keyword evidence="7" id="KW-1185">Reference proteome</keyword>
<dbReference type="EMBL" id="SMBT01000003">
    <property type="protein sequence ID" value="TCU88829.1"/>
    <property type="molecule type" value="Genomic_DNA"/>
</dbReference>
<reference evidence="4 6" key="1">
    <citation type="submission" date="2018-06" db="EMBL/GenBank/DDBJ databases">
        <authorList>
            <consortium name="Pathogen Informatics"/>
            <person name="Doyle S."/>
        </authorList>
    </citation>
    <scope>NUCLEOTIDE SEQUENCE [LARGE SCALE GENOMIC DNA]</scope>
    <source>
        <strain evidence="4 6">NCTC11159</strain>
    </source>
</reference>
<dbReference type="Proteomes" id="UP000295794">
    <property type="component" value="Unassembled WGS sequence"/>
</dbReference>
<evidence type="ECO:0000313" key="7">
    <source>
        <dbReference type="Proteomes" id="UP000295794"/>
    </source>
</evidence>
<dbReference type="PROSITE" id="PS51459">
    <property type="entry name" value="FIDO"/>
    <property type="match status" value="1"/>
</dbReference>
<dbReference type="PANTHER" id="PTHR13504:SF38">
    <property type="entry name" value="FIDO DOMAIN-CONTAINING PROTEIN"/>
    <property type="match status" value="1"/>
</dbReference>
<keyword evidence="2" id="KW-0547">Nucleotide-binding</keyword>
<dbReference type="InterPro" id="IPR036597">
    <property type="entry name" value="Fido-like_dom_sf"/>
</dbReference>
<dbReference type="Pfam" id="PF02661">
    <property type="entry name" value="Fic"/>
    <property type="match status" value="1"/>
</dbReference>
<keyword evidence="4" id="KW-0132">Cell division</keyword>
<dbReference type="RefSeq" id="WP_115227346.1">
    <property type="nucleotide sequence ID" value="NZ_CAWOLO010000003.1"/>
</dbReference>
<gene>
    <name evidence="5" type="ORF">EV682_103413</name>
    <name evidence="4" type="ORF">NCTC11159_02171</name>
</gene>
<feature type="binding site" evidence="2">
    <location>
        <begin position="278"/>
        <end position="285"/>
    </location>
    <ligand>
        <name>ATP</name>
        <dbReference type="ChEBI" id="CHEBI:30616"/>
    </ligand>
</feature>
<evidence type="ECO:0000256" key="1">
    <source>
        <dbReference type="PIRSR" id="PIRSR640198-1"/>
    </source>
</evidence>
<sequence length="445" mass="50839">MAKPRVERAPKFDLVNVDFPMLQKYLPLYDLTDSKGRYLHWDKLKWRVPRAEAQNIWFAIKFQRFIQMKEVDLFDVNGESFSYCIPNSMEAKLHQVIKTAGGSVAVVAGMAATMQIQAKFLVSSLIMEEAISSAQLEGAATTREVAKKMLEDERAPLNEDERMILNNFFLLKKAEKSCNEELSVDLILDFHQVATQGTTGNSVVPGQFRNADDIYVEDGDGGIAHQPPPHELIQDRLQALCTFANANHSGLDGCEFIAPVVKAIILHFMLGYEHPFRDGNGRTARALFYWYMLKNEYDLFKYISISKLLKDSPKDYGLSYLYTETDQNDLTYFIDYQLDIIIKAFDELKKYLEEKTQEFNQVVALLEKSKFGQSLNFVQKDIIKKATKSPGRYFSVKEIVSDYGIADNSARSYLNKLVEYRLLLPSKDGRSTLYIAPSDLLQRLV</sequence>
<evidence type="ECO:0000256" key="2">
    <source>
        <dbReference type="PIRSR" id="PIRSR640198-2"/>
    </source>
</evidence>
<keyword evidence="4" id="KW-0131">Cell cycle</keyword>
<dbReference type="GO" id="GO:0005524">
    <property type="term" value="F:ATP binding"/>
    <property type="evidence" value="ECO:0007669"/>
    <property type="project" value="UniProtKB-KW"/>
</dbReference>